<keyword evidence="3" id="KW-1185">Reference proteome</keyword>
<dbReference type="Proteomes" id="UP000463051">
    <property type="component" value="Unassembled WGS sequence"/>
</dbReference>
<proteinExistence type="predicted"/>
<gene>
    <name evidence="2" type="ORF">GJB61_29870</name>
</gene>
<dbReference type="InterPro" id="IPR044929">
    <property type="entry name" value="DNA/RNA_non-sp_Endonuclease_sf"/>
</dbReference>
<reference evidence="2 3" key="1">
    <citation type="submission" date="2019-11" db="EMBL/GenBank/DDBJ databases">
        <title>Paenibacillus monticola sp. nov., a novel PGPR strain isolated from mountain sample in China.</title>
        <authorList>
            <person name="Zhao Q."/>
            <person name="Li H.-P."/>
            <person name="Zhang J.-L."/>
        </authorList>
    </citation>
    <scope>NUCLEOTIDE SEQUENCE [LARGE SCALE GENOMIC DNA]</scope>
    <source>
        <strain evidence="2 3">LC-T2</strain>
    </source>
</reference>
<feature type="non-terminal residue" evidence="2">
    <location>
        <position position="1"/>
    </location>
</feature>
<sequence length="328" mass="36191">VKKAAGAGAKGIKSLLKSGAKLTSKSGSMIIRNGKIVIKSLQKGLMKGASKLKGLVDRILQKFKFKKFKLERKGKHIRLYGEVNPWVLLIDGELRDIKEQNLEKELKQLELDGKKPIKLSDAEYSKLSKLEDTELKAIAESADGAKSKIQLESLNTIEKNSKAPIKYGEHIDQNGNKKILKPNVKYTSPEGYSYETDELGRIFNVEADLQLGNGTRNQYAQSNVGGNERIRGQYPERDDGGHLIGSQFKGSGGIDNLVAMNSQINEAGGRWHKMEQEWAAALNGGGNVKVKIKPQYSDNSVRPISFNIEYSINGGRTQRPNIKNQVGG</sequence>
<keyword evidence="2" id="KW-0540">Nuclease</keyword>
<evidence type="ECO:0000313" key="2">
    <source>
        <dbReference type="EMBL" id="MRN57149.1"/>
    </source>
</evidence>
<protein>
    <submittedName>
        <fullName evidence="2">HNH endonuclease</fullName>
    </submittedName>
</protein>
<dbReference type="GO" id="GO:0004519">
    <property type="term" value="F:endonuclease activity"/>
    <property type="evidence" value="ECO:0007669"/>
    <property type="project" value="UniProtKB-KW"/>
</dbReference>
<comment type="caution">
    <text evidence="2">The sequence shown here is derived from an EMBL/GenBank/DDBJ whole genome shotgun (WGS) entry which is preliminary data.</text>
</comment>
<evidence type="ECO:0000259" key="1">
    <source>
        <dbReference type="Pfam" id="PF13930"/>
    </source>
</evidence>
<dbReference type="AlphaFoldDB" id="A0A7X2HBP8"/>
<dbReference type="InterPro" id="IPR044927">
    <property type="entry name" value="Endonuclea_NS_2"/>
</dbReference>
<feature type="domain" description="Type VII secretion system protein EssD-like" evidence="1">
    <location>
        <begin position="182"/>
        <end position="313"/>
    </location>
</feature>
<dbReference type="Pfam" id="PF13930">
    <property type="entry name" value="Endonuclea_NS_2"/>
    <property type="match status" value="1"/>
</dbReference>
<keyword evidence="2" id="KW-0255">Endonuclease</keyword>
<dbReference type="Gene3D" id="3.40.570.10">
    <property type="entry name" value="Extracellular Endonuclease, subunit A"/>
    <property type="match status" value="1"/>
</dbReference>
<dbReference type="EMBL" id="WJXB01000021">
    <property type="protein sequence ID" value="MRN57149.1"/>
    <property type="molecule type" value="Genomic_DNA"/>
</dbReference>
<accession>A0A7X2HBP8</accession>
<organism evidence="2 3">
    <name type="scientific">Paenibacillus monticola</name>
    <dbReference type="NCBI Taxonomy" id="2666075"/>
    <lineage>
        <taxon>Bacteria</taxon>
        <taxon>Bacillati</taxon>
        <taxon>Bacillota</taxon>
        <taxon>Bacilli</taxon>
        <taxon>Bacillales</taxon>
        <taxon>Paenibacillaceae</taxon>
        <taxon>Paenibacillus</taxon>
    </lineage>
</organism>
<keyword evidence="2" id="KW-0378">Hydrolase</keyword>
<evidence type="ECO:0000313" key="3">
    <source>
        <dbReference type="Proteomes" id="UP000463051"/>
    </source>
</evidence>
<name>A0A7X2HBP8_9BACL</name>